<evidence type="ECO:0000256" key="5">
    <source>
        <dbReference type="ARBA" id="ARBA00013029"/>
    </source>
</evidence>
<dbReference type="InterPro" id="IPR031656">
    <property type="entry name" value="DAO_C"/>
</dbReference>
<dbReference type="InterPro" id="IPR000447">
    <property type="entry name" value="G3P_DH_FAD-dep"/>
</dbReference>
<dbReference type="FunFam" id="3.30.9.10:FF:000001">
    <property type="entry name" value="Glycerol-3-phosphate dehydrogenase"/>
    <property type="match status" value="1"/>
</dbReference>
<dbReference type="STRING" id="282301.A0A267GPT4"/>
<evidence type="ECO:0000256" key="6">
    <source>
        <dbReference type="ARBA" id="ARBA00022630"/>
    </source>
</evidence>
<dbReference type="Gene3D" id="3.30.9.10">
    <property type="entry name" value="D-Amino Acid Oxidase, subunit A, domain 2"/>
    <property type="match status" value="1"/>
</dbReference>
<comment type="similarity">
    <text evidence="4 14">Belongs to the FAD-dependent glycerol-3-phosphate dehydrogenase family.</text>
</comment>
<dbReference type="AlphaFoldDB" id="A0A267GPT4"/>
<dbReference type="InterPro" id="IPR036188">
    <property type="entry name" value="FAD/NAD-bd_sf"/>
</dbReference>
<dbReference type="Gene3D" id="1.10.238.10">
    <property type="entry name" value="EF-hand"/>
    <property type="match status" value="1"/>
</dbReference>
<keyword evidence="9" id="KW-0274">FAD</keyword>
<keyword evidence="6 14" id="KW-0285">Flavoprotein</keyword>
<dbReference type="InterPro" id="IPR011992">
    <property type="entry name" value="EF-hand-dom_pair"/>
</dbReference>
<evidence type="ECO:0000256" key="4">
    <source>
        <dbReference type="ARBA" id="ARBA00007330"/>
    </source>
</evidence>
<dbReference type="CDD" id="cd00051">
    <property type="entry name" value="EFh"/>
    <property type="match status" value="1"/>
</dbReference>
<accession>A0A267GPT4</accession>
<dbReference type="GO" id="GO:0006072">
    <property type="term" value="P:glycerol-3-phosphate metabolic process"/>
    <property type="evidence" value="ECO:0007669"/>
    <property type="project" value="UniProtKB-UniRule"/>
</dbReference>
<evidence type="ECO:0000256" key="13">
    <source>
        <dbReference type="ARBA" id="ARBA00023128"/>
    </source>
</evidence>
<evidence type="ECO:0000256" key="12">
    <source>
        <dbReference type="ARBA" id="ARBA00023002"/>
    </source>
</evidence>
<dbReference type="FunFam" id="1.10.8.870:FF:000001">
    <property type="entry name" value="Glycerol-3-phosphate dehydrogenase"/>
    <property type="match status" value="1"/>
</dbReference>
<evidence type="ECO:0000256" key="11">
    <source>
        <dbReference type="ARBA" id="ARBA00022946"/>
    </source>
</evidence>
<keyword evidence="8" id="KW-0677">Repeat</keyword>
<dbReference type="Proteomes" id="UP000215902">
    <property type="component" value="Unassembled WGS sequence"/>
</dbReference>
<evidence type="ECO:0000313" key="17">
    <source>
        <dbReference type="Proteomes" id="UP000215902"/>
    </source>
</evidence>
<evidence type="ECO:0000256" key="3">
    <source>
        <dbReference type="ARBA" id="ARBA00004745"/>
    </source>
</evidence>
<dbReference type="OrthoDB" id="264015at2759"/>
<comment type="catalytic activity">
    <reaction evidence="14">
        <text>a quinone + sn-glycerol 3-phosphate = dihydroxyacetone phosphate + a quinol</text>
        <dbReference type="Rhea" id="RHEA:18977"/>
        <dbReference type="ChEBI" id="CHEBI:24646"/>
        <dbReference type="ChEBI" id="CHEBI:57597"/>
        <dbReference type="ChEBI" id="CHEBI:57642"/>
        <dbReference type="ChEBI" id="CHEBI:132124"/>
        <dbReference type="EC" id="1.1.5.3"/>
    </reaction>
</comment>
<proteinExistence type="inferred from homology"/>
<dbReference type="SUPFAM" id="SSF51905">
    <property type="entry name" value="FAD/NAD(P)-binding domain"/>
    <property type="match status" value="1"/>
</dbReference>
<dbReference type="SUPFAM" id="SSF54373">
    <property type="entry name" value="FAD-linked reductases, C-terminal domain"/>
    <property type="match status" value="1"/>
</dbReference>
<feature type="domain" description="EF-hand" evidence="15">
    <location>
        <begin position="667"/>
        <end position="702"/>
    </location>
</feature>
<gene>
    <name evidence="16" type="ORF">BOX15_Mlig027259g2</name>
</gene>
<dbReference type="InterPro" id="IPR018247">
    <property type="entry name" value="EF_Hand_1_Ca_BS"/>
</dbReference>
<dbReference type="Pfam" id="PF13499">
    <property type="entry name" value="EF-hand_7"/>
    <property type="match status" value="1"/>
</dbReference>
<keyword evidence="12 14" id="KW-0560">Oxidoreductase</keyword>
<comment type="subcellular location">
    <subcellularLocation>
        <location evidence="2">Mitochondrion</location>
    </subcellularLocation>
</comment>
<dbReference type="Gene3D" id="3.50.50.60">
    <property type="entry name" value="FAD/NAD(P)-binding domain"/>
    <property type="match status" value="1"/>
</dbReference>
<dbReference type="PROSITE" id="PS00977">
    <property type="entry name" value="FAD_G3PDH_1"/>
    <property type="match status" value="1"/>
</dbReference>
<dbReference type="GO" id="GO:0005509">
    <property type="term" value="F:calcium ion binding"/>
    <property type="evidence" value="ECO:0007669"/>
    <property type="project" value="InterPro"/>
</dbReference>
<dbReference type="Pfam" id="PF01266">
    <property type="entry name" value="DAO"/>
    <property type="match status" value="1"/>
</dbReference>
<evidence type="ECO:0000256" key="7">
    <source>
        <dbReference type="ARBA" id="ARBA00022723"/>
    </source>
</evidence>
<protein>
    <recommendedName>
        <fullName evidence="5 14">Glycerol-3-phosphate dehydrogenase</fullName>
        <ecNumber evidence="5 14">1.1.5.3</ecNumber>
    </recommendedName>
</protein>
<dbReference type="SMART" id="SM00054">
    <property type="entry name" value="EFh"/>
    <property type="match status" value="2"/>
</dbReference>
<evidence type="ECO:0000256" key="8">
    <source>
        <dbReference type="ARBA" id="ARBA00022737"/>
    </source>
</evidence>
<dbReference type="EC" id="1.1.5.3" evidence="5 14"/>
<evidence type="ECO:0000259" key="15">
    <source>
        <dbReference type="PROSITE" id="PS50222"/>
    </source>
</evidence>
<reference evidence="16 17" key="1">
    <citation type="submission" date="2017-06" db="EMBL/GenBank/DDBJ databases">
        <title>A platform for efficient transgenesis in Macrostomum lignano, a flatworm model organism for stem cell research.</title>
        <authorList>
            <person name="Berezikov E."/>
        </authorList>
    </citation>
    <scope>NUCLEOTIDE SEQUENCE [LARGE SCALE GENOMIC DNA]</scope>
    <source>
        <strain evidence="16">DV1</strain>
        <tissue evidence="16">Whole organism</tissue>
    </source>
</reference>
<dbReference type="PROSITE" id="PS00018">
    <property type="entry name" value="EF_HAND_1"/>
    <property type="match status" value="1"/>
</dbReference>
<dbReference type="PRINTS" id="PR01001">
    <property type="entry name" value="FADG3PDH"/>
</dbReference>
<keyword evidence="13" id="KW-0496">Mitochondrion</keyword>
<dbReference type="PANTHER" id="PTHR11985">
    <property type="entry name" value="GLYCEROL-3-PHOSPHATE DEHYDROGENASE"/>
    <property type="match status" value="1"/>
</dbReference>
<comment type="cofactor">
    <cofactor evidence="1 14">
        <name>FAD</name>
        <dbReference type="ChEBI" id="CHEBI:57692"/>
    </cofactor>
</comment>
<dbReference type="PROSITE" id="PS50222">
    <property type="entry name" value="EF_HAND_2"/>
    <property type="match status" value="2"/>
</dbReference>
<evidence type="ECO:0000256" key="10">
    <source>
        <dbReference type="ARBA" id="ARBA00022837"/>
    </source>
</evidence>
<comment type="pathway">
    <text evidence="3">Polyol metabolism; glycerol degradation.</text>
</comment>
<dbReference type="InterPro" id="IPR002048">
    <property type="entry name" value="EF_hand_dom"/>
</dbReference>
<comment type="caution">
    <text evidence="16">The sequence shown here is derived from an EMBL/GenBank/DDBJ whole genome shotgun (WGS) entry which is preliminary data.</text>
</comment>
<organism evidence="16 17">
    <name type="scientific">Macrostomum lignano</name>
    <dbReference type="NCBI Taxonomy" id="282301"/>
    <lineage>
        <taxon>Eukaryota</taxon>
        <taxon>Metazoa</taxon>
        <taxon>Spiralia</taxon>
        <taxon>Lophotrochozoa</taxon>
        <taxon>Platyhelminthes</taxon>
        <taxon>Rhabditophora</taxon>
        <taxon>Macrostomorpha</taxon>
        <taxon>Macrostomida</taxon>
        <taxon>Macrostomidae</taxon>
        <taxon>Macrostomum</taxon>
    </lineage>
</organism>
<dbReference type="Pfam" id="PF16901">
    <property type="entry name" value="DAO_C"/>
    <property type="match status" value="1"/>
</dbReference>
<evidence type="ECO:0000256" key="14">
    <source>
        <dbReference type="RuleBase" id="RU361217"/>
    </source>
</evidence>
<dbReference type="InterPro" id="IPR038299">
    <property type="entry name" value="DAO_C_sf"/>
</dbReference>
<dbReference type="PANTHER" id="PTHR11985:SF15">
    <property type="entry name" value="GLYCEROL-3-PHOSPHATE DEHYDROGENASE, MITOCHONDRIAL"/>
    <property type="match status" value="1"/>
</dbReference>
<keyword evidence="10" id="KW-0106">Calcium</keyword>
<dbReference type="InterPro" id="IPR006076">
    <property type="entry name" value="FAD-dep_OxRdtase"/>
</dbReference>
<keyword evidence="11" id="KW-0809">Transit peptide</keyword>
<dbReference type="Gene3D" id="1.10.8.870">
    <property type="entry name" value="Alpha-glycerophosphate oxidase, cap domain"/>
    <property type="match status" value="1"/>
</dbReference>
<keyword evidence="17" id="KW-1185">Reference proteome</keyword>
<keyword evidence="7" id="KW-0479">Metal-binding</keyword>
<evidence type="ECO:0000313" key="16">
    <source>
        <dbReference type="EMBL" id="PAA87434.1"/>
    </source>
</evidence>
<feature type="domain" description="EF-hand" evidence="15">
    <location>
        <begin position="631"/>
        <end position="666"/>
    </location>
</feature>
<evidence type="ECO:0000256" key="2">
    <source>
        <dbReference type="ARBA" id="ARBA00004173"/>
    </source>
</evidence>
<dbReference type="SUPFAM" id="SSF47473">
    <property type="entry name" value="EF-hand"/>
    <property type="match status" value="1"/>
</dbReference>
<dbReference type="GO" id="GO:0005739">
    <property type="term" value="C:mitochondrion"/>
    <property type="evidence" value="ECO:0007669"/>
    <property type="project" value="UniProtKB-SubCell"/>
</dbReference>
<evidence type="ECO:0000256" key="9">
    <source>
        <dbReference type="ARBA" id="ARBA00022827"/>
    </source>
</evidence>
<evidence type="ECO:0000256" key="1">
    <source>
        <dbReference type="ARBA" id="ARBA00001974"/>
    </source>
</evidence>
<name>A0A267GPT4_9PLAT</name>
<dbReference type="EMBL" id="NIVC01000230">
    <property type="protein sequence ID" value="PAA87434.1"/>
    <property type="molecule type" value="Genomic_DNA"/>
</dbReference>
<sequence length="734" mass="82280">MFRRAVRSRAFRRLCYLAAGGGALAVATLQGVPWALEAYNLRRNYVPPSKTDPHLIELMDAKLPTRQEQLDSLSTEEFDVLIIGGGATGCGCALDAVSRGLRTALVEKFDFASGTSSRSTKLIHGGVRYLQKAVFNLDIEQYRMVKEALSERANLLQIAPHLSYPLPIMLPIYHLWQLPYFWAGIKMYDLVSGTQILKPSFYLSKSRALEYFPMLQKDALKGALVYYDGQHEDARMCLSIGLTAAKLGASIANYCEVVEILKSTDPTTNKEVVSGARVLDRTTGKEFAIKAKCIVNATGPYSDTIRQKENPQKAKIVAPSAGIHITLPDYYSPERMGLLDPATADGRVIFFLPWQNCTIAGTTDTPCELTDNPHPTEDDVKFILKEIKHYLSPDIDIRRGDVLSAWAGIRPLVTDPNKSDTQSIARNHIIEVSDSRMVTIAGGKWTTYRQMSEETIDKVIEVANLQAKGPCKTKGLLLDGAYHWGPNLFIRLVQEYGVEPSVAQHLANVYGDKSLEIIKLESLSGQRWPVVGKRLHPNYPYLESEVRWATREYACRAVDILARRTRLAFANVHAAVEALPRVVQIMGEELGWSETKRQEELAHCKRFLRFEMGYNLKLQERLQHPINLSSEEIADLMSKFRKMDADNKGFITLNDLERYFKGTNHSMEAAQIMDMIDEVDLNRNGRIEMSEFLQFMSAAKSGTVGSSRFKHVLDRTSHSDKDHVISVDRSGGGV</sequence>
<dbReference type="GO" id="GO:0004368">
    <property type="term" value="F:glycerol-3-phosphate dehydrogenase (quinone) activity"/>
    <property type="evidence" value="ECO:0007669"/>
    <property type="project" value="UniProtKB-EC"/>
</dbReference>